<dbReference type="InterPro" id="IPR013785">
    <property type="entry name" value="Aldolase_TIM"/>
</dbReference>
<name>A0A6Y2A778_SALTM</name>
<protein>
    <recommendedName>
        <fullName evidence="3">Putative epimerase LsrE</fullName>
    </recommendedName>
</protein>
<organism evidence="6">
    <name type="scientific">Salmonella typhimurium</name>
    <dbReference type="NCBI Taxonomy" id="90371"/>
    <lineage>
        <taxon>Bacteria</taxon>
        <taxon>Pseudomonadati</taxon>
        <taxon>Pseudomonadota</taxon>
        <taxon>Gammaproteobacteria</taxon>
        <taxon>Enterobacterales</taxon>
        <taxon>Enterobacteriaceae</taxon>
        <taxon>Salmonella</taxon>
    </lineage>
</organism>
<dbReference type="AlphaFoldDB" id="A0A6Y2A778"/>
<dbReference type="GO" id="GO:0005886">
    <property type="term" value="C:plasma membrane"/>
    <property type="evidence" value="ECO:0007669"/>
    <property type="project" value="UniProtKB-SubCell"/>
</dbReference>
<dbReference type="Pfam" id="PF00834">
    <property type="entry name" value="Ribul_P_3_epim"/>
    <property type="match status" value="1"/>
</dbReference>
<dbReference type="InterPro" id="IPR000056">
    <property type="entry name" value="Ribul_P_3_epim-like"/>
</dbReference>
<dbReference type="GO" id="GO:0016857">
    <property type="term" value="F:racemase and epimerase activity, acting on carbohydrates and derivatives"/>
    <property type="evidence" value="ECO:0007669"/>
    <property type="project" value="InterPro"/>
</dbReference>
<comment type="cofactor">
    <cofactor evidence="1">
        <name>a divalent metal cation</name>
        <dbReference type="ChEBI" id="CHEBI:60240"/>
    </cofactor>
</comment>
<evidence type="ECO:0000256" key="1">
    <source>
        <dbReference type="ARBA" id="ARBA00001968"/>
    </source>
</evidence>
<evidence type="ECO:0000313" key="6">
    <source>
        <dbReference type="EMBL" id="HAB4203056.1"/>
    </source>
</evidence>
<dbReference type="GO" id="GO:0005975">
    <property type="term" value="P:carbohydrate metabolic process"/>
    <property type="evidence" value="ECO:0007669"/>
    <property type="project" value="InterPro"/>
</dbReference>
<evidence type="ECO:0000256" key="2">
    <source>
        <dbReference type="ARBA" id="ARBA00004162"/>
    </source>
</evidence>
<dbReference type="EMBL" id="DAAGQZ010000031">
    <property type="protein sequence ID" value="HAB4203056.1"/>
    <property type="molecule type" value="Genomic_DNA"/>
</dbReference>
<evidence type="ECO:0000256" key="5">
    <source>
        <dbReference type="ARBA" id="ARBA00023235"/>
    </source>
</evidence>
<dbReference type="Gene3D" id="3.20.20.70">
    <property type="entry name" value="Aldolase class I"/>
    <property type="match status" value="1"/>
</dbReference>
<dbReference type="SUPFAM" id="SSF51366">
    <property type="entry name" value="Ribulose-phoshate binding barrel"/>
    <property type="match status" value="1"/>
</dbReference>
<accession>A0A6Y2A778</accession>
<dbReference type="InterPro" id="IPR011060">
    <property type="entry name" value="RibuloseP-bd_barrel"/>
</dbReference>
<keyword evidence="4" id="KW-0479">Metal-binding</keyword>
<gene>
    <name evidence="6" type="ORF">GB551_24180</name>
</gene>
<feature type="non-terminal residue" evidence="6">
    <location>
        <position position="1"/>
    </location>
</feature>
<proteinExistence type="predicted"/>
<keyword evidence="5 6" id="KW-0413">Isomerase</keyword>
<dbReference type="GO" id="GO:0046872">
    <property type="term" value="F:metal ion binding"/>
    <property type="evidence" value="ECO:0007669"/>
    <property type="project" value="UniProtKB-KW"/>
</dbReference>
<reference evidence="6" key="1">
    <citation type="journal article" date="2018" name="Genome Biol.">
        <title>SKESA: strategic k-mer extension for scrupulous assemblies.</title>
        <authorList>
            <person name="Souvorov A."/>
            <person name="Agarwala R."/>
            <person name="Lipman D.J."/>
        </authorList>
    </citation>
    <scope>NUCLEOTIDE SEQUENCE</scope>
    <source>
        <strain evidence="6">Salmonella enterica</strain>
    </source>
</reference>
<reference evidence="6" key="2">
    <citation type="submission" date="2019-10" db="EMBL/GenBank/DDBJ databases">
        <authorList>
            <consortium name="NCBI Pathogen Detection Project"/>
        </authorList>
    </citation>
    <scope>NUCLEOTIDE SEQUENCE</scope>
    <source>
        <strain evidence="6">Salmonella enterica</strain>
    </source>
</reference>
<dbReference type="PROSITE" id="PS01086">
    <property type="entry name" value="RIBUL_P_3_EPIMER_2"/>
    <property type="match status" value="1"/>
</dbReference>
<comment type="caution">
    <text evidence="6">The sequence shown here is derived from an EMBL/GenBank/DDBJ whole genome shotgun (WGS) entry which is preliminary data.</text>
</comment>
<evidence type="ECO:0000256" key="4">
    <source>
        <dbReference type="ARBA" id="ARBA00022723"/>
    </source>
</evidence>
<evidence type="ECO:0000256" key="3">
    <source>
        <dbReference type="ARBA" id="ARBA00013469"/>
    </source>
</evidence>
<sequence length="62" mass="7015">VESLGYVVDLIDVLLIMTVNPGFAGQKFIDTMHEKVRFAHTWLKGEPAEFGKNRTLRFSGHP</sequence>
<comment type="subcellular location">
    <subcellularLocation>
        <location evidence="2">Cell membrane</location>
        <topology evidence="2">Single-pass membrane protein</topology>
    </subcellularLocation>
</comment>